<name>A0A1J5PJU7_9ZZZZ</name>
<dbReference type="InterPro" id="IPR033434">
    <property type="entry name" value="MucB/RseB_N"/>
</dbReference>
<feature type="domain" description="MucB/RseB C-terminal" evidence="6">
    <location>
        <begin position="110"/>
        <end position="215"/>
    </location>
</feature>
<dbReference type="InterPro" id="IPR033436">
    <property type="entry name" value="MucB/RseB_C"/>
</dbReference>
<protein>
    <submittedName>
        <fullName evidence="7">Sigma factor AlgU regulatory protein MucB</fullName>
    </submittedName>
</protein>
<feature type="domain" description="MucB/RseB N-terminal" evidence="5">
    <location>
        <begin position="4"/>
        <end position="87"/>
    </location>
</feature>
<proteinExistence type="inferred from homology"/>
<evidence type="ECO:0000313" key="7">
    <source>
        <dbReference type="EMBL" id="OIQ71450.1"/>
    </source>
</evidence>
<dbReference type="GO" id="GO:0032885">
    <property type="term" value="P:regulation of polysaccharide biosynthetic process"/>
    <property type="evidence" value="ECO:0007669"/>
    <property type="project" value="TreeGrafter"/>
</dbReference>
<dbReference type="GO" id="GO:0045152">
    <property type="term" value="F:antisigma factor binding"/>
    <property type="evidence" value="ECO:0007669"/>
    <property type="project" value="TreeGrafter"/>
</dbReference>
<dbReference type="Gene3D" id="2.50.20.10">
    <property type="entry name" value="Lipoprotein localisation LolA/LolB/LppX"/>
    <property type="match status" value="1"/>
</dbReference>
<dbReference type="AlphaFoldDB" id="A0A1J5PJU7"/>
<dbReference type="Pfam" id="PF17188">
    <property type="entry name" value="MucB_RseB_C"/>
    <property type="match status" value="1"/>
</dbReference>
<dbReference type="Gene3D" id="3.30.200.100">
    <property type="entry name" value="MucB/RseB, C-terminal domain"/>
    <property type="match status" value="1"/>
</dbReference>
<reference evidence="7" key="1">
    <citation type="submission" date="2016-10" db="EMBL/GenBank/DDBJ databases">
        <title>Sequence of Gallionella enrichment culture.</title>
        <authorList>
            <person name="Poehlein A."/>
            <person name="Muehling M."/>
            <person name="Daniel R."/>
        </authorList>
    </citation>
    <scope>NUCLEOTIDE SEQUENCE</scope>
</reference>
<evidence type="ECO:0000256" key="4">
    <source>
        <dbReference type="ARBA" id="ARBA00022764"/>
    </source>
</evidence>
<organism evidence="7">
    <name type="scientific">mine drainage metagenome</name>
    <dbReference type="NCBI Taxonomy" id="410659"/>
    <lineage>
        <taxon>unclassified sequences</taxon>
        <taxon>metagenomes</taxon>
        <taxon>ecological metagenomes</taxon>
    </lineage>
</organism>
<evidence type="ECO:0000259" key="5">
    <source>
        <dbReference type="Pfam" id="PF03888"/>
    </source>
</evidence>
<dbReference type="PANTHER" id="PTHR38782:SF1">
    <property type="entry name" value="SIGMA-E FACTOR REGULATORY PROTEIN RSEB"/>
    <property type="match status" value="1"/>
</dbReference>
<dbReference type="CDD" id="cd16327">
    <property type="entry name" value="RseB"/>
    <property type="match status" value="1"/>
</dbReference>
<dbReference type="EMBL" id="MLJW01003721">
    <property type="protein sequence ID" value="OIQ71450.1"/>
    <property type="molecule type" value="Genomic_DNA"/>
</dbReference>
<comment type="caution">
    <text evidence="7">The sequence shown here is derived from an EMBL/GenBank/DDBJ whole genome shotgun (WGS) entry which is preliminary data.</text>
</comment>
<evidence type="ECO:0000256" key="3">
    <source>
        <dbReference type="ARBA" id="ARBA00022729"/>
    </source>
</evidence>
<evidence type="ECO:0000256" key="1">
    <source>
        <dbReference type="ARBA" id="ARBA00004418"/>
    </source>
</evidence>
<dbReference type="Pfam" id="PF03888">
    <property type="entry name" value="MucB_RseB"/>
    <property type="match status" value="1"/>
</dbReference>
<gene>
    <name evidence="7" type="primary">mucB_8</name>
    <name evidence="7" type="ORF">GALL_469310</name>
</gene>
<sequence length="219" mass="23880">MPSAGIARIADHYSLSLQGSSRVAGRLSDVISLSPKDAYRYGYRLWLDKETGLPLRAEIVGAHRQVLEWAAFSDITIGVKAEPQRVLQGMRPRAGWRVKPSALVDANLAGEGWAVQAVPAGFQLIRVVKRAAALKQVASNGGAEPNGQSMLQLIFSDGMTYVSLFIEPAKAYSQRQGMLVSMGATQTLMVRRDAWWLTAMGNVPAIALKEFLASLRRLN</sequence>
<dbReference type="PANTHER" id="PTHR38782">
    <property type="match status" value="1"/>
</dbReference>
<dbReference type="InterPro" id="IPR038484">
    <property type="entry name" value="MucB/RseB_C_sf"/>
</dbReference>
<evidence type="ECO:0000256" key="2">
    <source>
        <dbReference type="ARBA" id="ARBA00008150"/>
    </source>
</evidence>
<keyword evidence="3" id="KW-0732">Signal</keyword>
<dbReference type="InterPro" id="IPR005588">
    <property type="entry name" value="MucB_RseB"/>
</dbReference>
<comment type="subcellular location">
    <subcellularLocation>
        <location evidence="1">Periplasm</location>
    </subcellularLocation>
</comment>
<accession>A0A1J5PJU7</accession>
<dbReference type="GO" id="GO:0030288">
    <property type="term" value="C:outer membrane-bounded periplasmic space"/>
    <property type="evidence" value="ECO:0007669"/>
    <property type="project" value="TreeGrafter"/>
</dbReference>
<comment type="similarity">
    <text evidence="2">Belongs to the RseB family.</text>
</comment>
<keyword evidence="4" id="KW-0574">Periplasm</keyword>
<evidence type="ECO:0000259" key="6">
    <source>
        <dbReference type="Pfam" id="PF17188"/>
    </source>
</evidence>